<evidence type="ECO:0000256" key="4">
    <source>
        <dbReference type="ARBA" id="ARBA00022989"/>
    </source>
</evidence>
<feature type="transmembrane region" description="Helical" evidence="7">
    <location>
        <begin position="21"/>
        <end position="40"/>
    </location>
</feature>
<keyword evidence="2" id="KW-1003">Cell membrane</keyword>
<keyword evidence="4 7" id="KW-1133">Transmembrane helix</keyword>
<evidence type="ECO:0000256" key="3">
    <source>
        <dbReference type="ARBA" id="ARBA00022692"/>
    </source>
</evidence>
<feature type="domain" description="MacB-like periplasmic core" evidence="9">
    <location>
        <begin position="20"/>
        <end position="241"/>
    </location>
</feature>
<reference evidence="10 11" key="1">
    <citation type="submission" date="2016-10" db="EMBL/GenBank/DDBJ databases">
        <authorList>
            <person name="de Groot N.N."/>
        </authorList>
    </citation>
    <scope>NUCLEOTIDE SEQUENCE [LARGE SCALE GENOMIC DNA]</scope>
    <source>
        <strain evidence="10 11">DSM 22007</strain>
    </source>
</reference>
<evidence type="ECO:0000256" key="5">
    <source>
        <dbReference type="ARBA" id="ARBA00023136"/>
    </source>
</evidence>
<evidence type="ECO:0000256" key="6">
    <source>
        <dbReference type="ARBA" id="ARBA00038076"/>
    </source>
</evidence>
<feature type="transmembrane region" description="Helical" evidence="7">
    <location>
        <begin position="325"/>
        <end position="354"/>
    </location>
</feature>
<dbReference type="GO" id="GO:0022857">
    <property type="term" value="F:transmembrane transporter activity"/>
    <property type="evidence" value="ECO:0007669"/>
    <property type="project" value="TreeGrafter"/>
</dbReference>
<protein>
    <submittedName>
        <fullName evidence="10">Putative ABC transport system permease protein</fullName>
    </submittedName>
</protein>
<dbReference type="RefSeq" id="WP_090269977.1">
    <property type="nucleotide sequence ID" value="NZ_FOEP01000007.1"/>
</dbReference>
<evidence type="ECO:0000259" key="9">
    <source>
        <dbReference type="Pfam" id="PF12704"/>
    </source>
</evidence>
<dbReference type="EMBL" id="FOEP01000007">
    <property type="protein sequence ID" value="SEQ45878.1"/>
    <property type="molecule type" value="Genomic_DNA"/>
</dbReference>
<dbReference type="STRING" id="657014.SAMN04488092_10763"/>
<comment type="subcellular location">
    <subcellularLocation>
        <location evidence="1">Cell membrane</location>
        <topology evidence="1">Multi-pass membrane protein</topology>
    </subcellularLocation>
</comment>
<feature type="transmembrane region" description="Helical" evidence="7">
    <location>
        <begin position="276"/>
        <end position="304"/>
    </location>
</feature>
<dbReference type="Proteomes" id="UP000198634">
    <property type="component" value="Unassembled WGS sequence"/>
</dbReference>
<dbReference type="PANTHER" id="PTHR30572">
    <property type="entry name" value="MEMBRANE COMPONENT OF TRANSPORTER-RELATED"/>
    <property type="match status" value="1"/>
</dbReference>
<accession>A0A1H9G7Z9</accession>
<evidence type="ECO:0000256" key="1">
    <source>
        <dbReference type="ARBA" id="ARBA00004651"/>
    </source>
</evidence>
<feature type="domain" description="ABC3 transporter permease C-terminal" evidence="8">
    <location>
        <begin position="283"/>
        <end position="396"/>
    </location>
</feature>
<evidence type="ECO:0000256" key="2">
    <source>
        <dbReference type="ARBA" id="ARBA00022475"/>
    </source>
</evidence>
<gene>
    <name evidence="10" type="ORF">SAMN04488092_10763</name>
</gene>
<evidence type="ECO:0000256" key="7">
    <source>
        <dbReference type="SAM" id="Phobius"/>
    </source>
</evidence>
<dbReference type="AlphaFoldDB" id="A0A1H9G7Z9"/>
<keyword evidence="3 7" id="KW-0812">Transmembrane</keyword>
<dbReference type="PANTHER" id="PTHR30572:SF4">
    <property type="entry name" value="ABC TRANSPORTER PERMEASE YTRF"/>
    <property type="match status" value="1"/>
</dbReference>
<evidence type="ECO:0000313" key="11">
    <source>
        <dbReference type="Proteomes" id="UP000198634"/>
    </source>
</evidence>
<dbReference type="Pfam" id="PF02687">
    <property type="entry name" value="FtsX"/>
    <property type="match status" value="1"/>
</dbReference>
<comment type="similarity">
    <text evidence="6">Belongs to the ABC-4 integral membrane protein family.</text>
</comment>
<dbReference type="Pfam" id="PF12704">
    <property type="entry name" value="MacB_PCD"/>
    <property type="match status" value="1"/>
</dbReference>
<dbReference type="InterPro" id="IPR003838">
    <property type="entry name" value="ABC3_permease_C"/>
</dbReference>
<organism evidence="10 11">
    <name type="scientific">Thalassovita taeanensis</name>
    <dbReference type="NCBI Taxonomy" id="657014"/>
    <lineage>
        <taxon>Bacteria</taxon>
        <taxon>Pseudomonadati</taxon>
        <taxon>Pseudomonadota</taxon>
        <taxon>Alphaproteobacteria</taxon>
        <taxon>Rhodobacterales</taxon>
        <taxon>Roseobacteraceae</taxon>
        <taxon>Thalassovita</taxon>
    </lineage>
</organism>
<name>A0A1H9G7Z9_9RHOB</name>
<evidence type="ECO:0000259" key="8">
    <source>
        <dbReference type="Pfam" id="PF02687"/>
    </source>
</evidence>
<keyword evidence="11" id="KW-1185">Reference proteome</keyword>
<dbReference type="InterPro" id="IPR025857">
    <property type="entry name" value="MacB_PCD"/>
</dbReference>
<dbReference type="InterPro" id="IPR050250">
    <property type="entry name" value="Macrolide_Exporter_MacB"/>
</dbReference>
<keyword evidence="5 7" id="KW-0472">Membrane</keyword>
<proteinExistence type="inferred from homology"/>
<feature type="transmembrane region" description="Helical" evidence="7">
    <location>
        <begin position="366"/>
        <end position="386"/>
    </location>
</feature>
<dbReference type="OrthoDB" id="9802264at2"/>
<dbReference type="GO" id="GO:0005886">
    <property type="term" value="C:plasma membrane"/>
    <property type="evidence" value="ECO:0007669"/>
    <property type="project" value="UniProtKB-SubCell"/>
</dbReference>
<evidence type="ECO:0000313" key="10">
    <source>
        <dbReference type="EMBL" id="SEQ45878.1"/>
    </source>
</evidence>
<sequence>MFLETLHLALQAILRNALRSFLTILGVVIGVAAVIAMVTVGQGSTDQVEADVSKLGTNLLMIRPGQGQGGPGGASSTAASLTLKDVDAIQDQVSSVNVATPMNSRMMTAILGNTNYSTNVTGTDNRYLEATDWAITEGRDFYDSELRSGTAACILGETVRKELFGSSSPLGDVIRIKQISCRVIGVLEAKGASSFGNDQDDRILIPIRTFHRRVAGNQDVSMIYAAIREGISTDKAKVDIELLMRERRRIGPGEDDDFNVFDMKQITSMLTGISSVLTGLLSAVAAVSLLVGGIGIMNIMLVSVTERTREIGIRLAIGATERQVLMQFLVEAIVLSLLGGLIGILLGLALAVVGSNMLAIPFAPDPVIILLAFGFSAVVGVIFGYFPARRAARMNPIVALRHQ</sequence>